<dbReference type="InterPro" id="IPR036388">
    <property type="entry name" value="WH-like_DNA-bd_sf"/>
</dbReference>
<proteinExistence type="predicted"/>
<evidence type="ECO:0000313" key="7">
    <source>
        <dbReference type="Proteomes" id="UP000015106"/>
    </source>
</evidence>
<dbReference type="Proteomes" id="UP000015106">
    <property type="component" value="Chromosome 2"/>
</dbReference>
<dbReference type="Pfam" id="PF05383">
    <property type="entry name" value="La"/>
    <property type="match status" value="1"/>
</dbReference>
<reference evidence="6" key="2">
    <citation type="submission" date="2018-03" db="EMBL/GenBank/DDBJ databases">
        <title>The Triticum urartu genome reveals the dynamic nature of wheat genome evolution.</title>
        <authorList>
            <person name="Ling H."/>
            <person name="Ma B."/>
            <person name="Shi X."/>
            <person name="Liu H."/>
            <person name="Dong L."/>
            <person name="Sun H."/>
            <person name="Cao Y."/>
            <person name="Gao Q."/>
            <person name="Zheng S."/>
            <person name="Li Y."/>
            <person name="Yu Y."/>
            <person name="Du H."/>
            <person name="Qi M."/>
            <person name="Li Y."/>
            <person name="Yu H."/>
            <person name="Cui Y."/>
            <person name="Wang N."/>
            <person name="Chen C."/>
            <person name="Wu H."/>
            <person name="Zhao Y."/>
            <person name="Zhang J."/>
            <person name="Li Y."/>
            <person name="Zhou W."/>
            <person name="Zhang B."/>
            <person name="Hu W."/>
            <person name="Eijk M."/>
            <person name="Tang J."/>
            <person name="Witsenboer H."/>
            <person name="Zhao S."/>
            <person name="Li Z."/>
            <person name="Zhang A."/>
            <person name="Wang D."/>
            <person name="Liang C."/>
        </authorList>
    </citation>
    <scope>NUCLEOTIDE SEQUENCE [LARGE SCALE GENOMIC DNA]</scope>
    <source>
        <strain evidence="6">cv. G1812</strain>
    </source>
</reference>
<evidence type="ECO:0000256" key="1">
    <source>
        <dbReference type="ARBA" id="ARBA00004123"/>
    </source>
</evidence>
<dbReference type="PANTHER" id="PTHR22792">
    <property type="entry name" value="LUPUS LA PROTEIN-RELATED"/>
    <property type="match status" value="1"/>
</dbReference>
<sequence length="117" mass="12717">MATTDAAAAVAPAPAVSLDETKAKNVLRLVEFYFGDINLPRDRFLLHHVQESEDGLVSLALICCFRKMKSYLGLDASVKEDSVPETIVLAVAKVLRCSEALRVSEDGNKVGRANELL</sequence>
<dbReference type="InterPro" id="IPR002344">
    <property type="entry name" value="Lupus_La"/>
</dbReference>
<evidence type="ECO:0000313" key="6">
    <source>
        <dbReference type="EnsemblPlants" id="TuG1812G0200003998.01.T01"/>
    </source>
</evidence>
<dbReference type="InterPro" id="IPR006630">
    <property type="entry name" value="La_HTH"/>
</dbReference>
<dbReference type="SUPFAM" id="SSF46785">
    <property type="entry name" value="Winged helix' DNA-binding domain"/>
    <property type="match status" value="1"/>
</dbReference>
<protein>
    <recommendedName>
        <fullName evidence="5">HTH La-type RNA-binding domain-containing protein</fullName>
    </recommendedName>
</protein>
<dbReference type="InterPro" id="IPR045180">
    <property type="entry name" value="La_dom_prot"/>
</dbReference>
<dbReference type="GO" id="GO:0006396">
    <property type="term" value="P:RNA processing"/>
    <property type="evidence" value="ECO:0007669"/>
    <property type="project" value="InterPro"/>
</dbReference>
<dbReference type="SMART" id="SM00715">
    <property type="entry name" value="LA"/>
    <property type="match status" value="1"/>
</dbReference>
<dbReference type="GO" id="GO:0003729">
    <property type="term" value="F:mRNA binding"/>
    <property type="evidence" value="ECO:0007669"/>
    <property type="project" value="TreeGrafter"/>
</dbReference>
<name>A0A8R7PHM2_TRIUA</name>
<dbReference type="GeneID" id="125538867"/>
<evidence type="ECO:0000259" key="5">
    <source>
        <dbReference type="PROSITE" id="PS50961"/>
    </source>
</evidence>
<dbReference type="PANTHER" id="PTHR22792:SF140">
    <property type="entry name" value="ACHILLES, ISOFORM A"/>
    <property type="match status" value="1"/>
</dbReference>
<gene>
    <name evidence="6" type="primary">LOC125538867</name>
</gene>
<keyword evidence="7" id="KW-1185">Reference proteome</keyword>
<dbReference type="GO" id="GO:0005634">
    <property type="term" value="C:nucleus"/>
    <property type="evidence" value="ECO:0007669"/>
    <property type="project" value="UniProtKB-SubCell"/>
</dbReference>
<dbReference type="Gene3D" id="1.10.10.10">
    <property type="entry name" value="Winged helix-like DNA-binding domain superfamily/Winged helix DNA-binding domain"/>
    <property type="match status" value="1"/>
</dbReference>
<dbReference type="OrthoDB" id="439993at2759"/>
<organism evidence="6 7">
    <name type="scientific">Triticum urartu</name>
    <name type="common">Red wild einkorn</name>
    <name type="synonym">Crithodium urartu</name>
    <dbReference type="NCBI Taxonomy" id="4572"/>
    <lineage>
        <taxon>Eukaryota</taxon>
        <taxon>Viridiplantae</taxon>
        <taxon>Streptophyta</taxon>
        <taxon>Embryophyta</taxon>
        <taxon>Tracheophyta</taxon>
        <taxon>Spermatophyta</taxon>
        <taxon>Magnoliopsida</taxon>
        <taxon>Liliopsida</taxon>
        <taxon>Poales</taxon>
        <taxon>Poaceae</taxon>
        <taxon>BOP clade</taxon>
        <taxon>Pooideae</taxon>
        <taxon>Triticodae</taxon>
        <taxon>Triticeae</taxon>
        <taxon>Triticinae</taxon>
        <taxon>Triticum</taxon>
    </lineage>
</organism>
<dbReference type="Gramene" id="TuG1812G0200003998.01.T01">
    <property type="protein sequence ID" value="TuG1812G0200003998.01.T01"/>
    <property type="gene ID" value="TuG1812G0200003998.01"/>
</dbReference>
<reference evidence="7" key="1">
    <citation type="journal article" date="2013" name="Nature">
        <title>Draft genome of the wheat A-genome progenitor Triticum urartu.</title>
        <authorList>
            <person name="Ling H.Q."/>
            <person name="Zhao S."/>
            <person name="Liu D."/>
            <person name="Wang J."/>
            <person name="Sun H."/>
            <person name="Zhang C."/>
            <person name="Fan H."/>
            <person name="Li D."/>
            <person name="Dong L."/>
            <person name="Tao Y."/>
            <person name="Gao C."/>
            <person name="Wu H."/>
            <person name="Li Y."/>
            <person name="Cui Y."/>
            <person name="Guo X."/>
            <person name="Zheng S."/>
            <person name="Wang B."/>
            <person name="Yu K."/>
            <person name="Liang Q."/>
            <person name="Yang W."/>
            <person name="Lou X."/>
            <person name="Chen J."/>
            <person name="Feng M."/>
            <person name="Jian J."/>
            <person name="Zhang X."/>
            <person name="Luo G."/>
            <person name="Jiang Y."/>
            <person name="Liu J."/>
            <person name="Wang Z."/>
            <person name="Sha Y."/>
            <person name="Zhang B."/>
            <person name="Wu H."/>
            <person name="Tang D."/>
            <person name="Shen Q."/>
            <person name="Xue P."/>
            <person name="Zou S."/>
            <person name="Wang X."/>
            <person name="Liu X."/>
            <person name="Wang F."/>
            <person name="Yang Y."/>
            <person name="An X."/>
            <person name="Dong Z."/>
            <person name="Zhang K."/>
            <person name="Zhang X."/>
            <person name="Luo M.C."/>
            <person name="Dvorak J."/>
            <person name="Tong Y."/>
            <person name="Wang J."/>
            <person name="Yang H."/>
            <person name="Li Z."/>
            <person name="Wang D."/>
            <person name="Zhang A."/>
            <person name="Wang J."/>
        </authorList>
    </citation>
    <scope>NUCLEOTIDE SEQUENCE</scope>
    <source>
        <strain evidence="7">cv. G1812</strain>
    </source>
</reference>
<dbReference type="GO" id="GO:1990904">
    <property type="term" value="C:ribonucleoprotein complex"/>
    <property type="evidence" value="ECO:0007669"/>
    <property type="project" value="InterPro"/>
</dbReference>
<dbReference type="InterPro" id="IPR036390">
    <property type="entry name" value="WH_DNA-bd_sf"/>
</dbReference>
<evidence type="ECO:0000256" key="2">
    <source>
        <dbReference type="ARBA" id="ARBA00022884"/>
    </source>
</evidence>
<comment type="subcellular location">
    <subcellularLocation>
        <location evidence="1">Nucleus</location>
    </subcellularLocation>
</comment>
<dbReference type="EnsemblPlants" id="TuG1812G0200003998.01.T01">
    <property type="protein sequence ID" value="TuG1812G0200003998.01.T01"/>
    <property type="gene ID" value="TuG1812G0200003998.01"/>
</dbReference>
<keyword evidence="3" id="KW-0539">Nucleus</keyword>
<feature type="domain" description="HTH La-type RNA-binding" evidence="5">
    <location>
        <begin position="16"/>
        <end position="117"/>
    </location>
</feature>
<accession>A0A8R7PHM2</accession>
<keyword evidence="2 4" id="KW-0694">RNA-binding</keyword>
<dbReference type="RefSeq" id="XP_048558131.1">
    <property type="nucleotide sequence ID" value="XM_048702174.1"/>
</dbReference>
<dbReference type="PRINTS" id="PR00302">
    <property type="entry name" value="LUPUSLA"/>
</dbReference>
<evidence type="ECO:0000256" key="3">
    <source>
        <dbReference type="ARBA" id="ARBA00023242"/>
    </source>
</evidence>
<dbReference type="AlphaFoldDB" id="A0A8R7PHM2"/>
<evidence type="ECO:0000256" key="4">
    <source>
        <dbReference type="PROSITE-ProRule" id="PRU00332"/>
    </source>
</evidence>
<dbReference type="KEGG" id="tua:125538867"/>
<reference evidence="6" key="3">
    <citation type="submission" date="2022-06" db="UniProtKB">
        <authorList>
            <consortium name="EnsemblPlants"/>
        </authorList>
    </citation>
    <scope>IDENTIFICATION</scope>
</reference>
<dbReference type="PROSITE" id="PS50961">
    <property type="entry name" value="HTH_LA"/>
    <property type="match status" value="1"/>
</dbReference>